<accession>A0ABW6NZK9</accession>
<organism evidence="2 3">
    <name type="scientific">Nocardia aobensis</name>
    <dbReference type="NCBI Taxonomy" id="257277"/>
    <lineage>
        <taxon>Bacteria</taxon>
        <taxon>Bacillati</taxon>
        <taxon>Actinomycetota</taxon>
        <taxon>Actinomycetes</taxon>
        <taxon>Mycobacteriales</taxon>
        <taxon>Nocardiaceae</taxon>
        <taxon>Nocardia</taxon>
    </lineage>
</organism>
<evidence type="ECO:0000256" key="1">
    <source>
        <dbReference type="SAM" id="SignalP"/>
    </source>
</evidence>
<proteinExistence type="predicted"/>
<evidence type="ECO:0008006" key="4">
    <source>
        <dbReference type="Google" id="ProtNLM"/>
    </source>
</evidence>
<feature type="chain" id="PRO_5045380404" description="DUF732 domain-containing protein" evidence="1">
    <location>
        <begin position="30"/>
        <end position="132"/>
    </location>
</feature>
<protein>
    <recommendedName>
        <fullName evidence="4">DUF732 domain-containing protein</fullName>
    </recommendedName>
</protein>
<dbReference type="RefSeq" id="WP_387391932.1">
    <property type="nucleotide sequence ID" value="NZ_JBIAMT010000002.1"/>
</dbReference>
<comment type="caution">
    <text evidence="2">The sequence shown here is derived from an EMBL/GenBank/DDBJ whole genome shotgun (WGS) entry which is preliminary data.</text>
</comment>
<evidence type="ECO:0000313" key="3">
    <source>
        <dbReference type="Proteomes" id="UP001601442"/>
    </source>
</evidence>
<dbReference type="EMBL" id="JBIAMT010000002">
    <property type="protein sequence ID" value="MFF0496520.1"/>
    <property type="molecule type" value="Genomic_DNA"/>
</dbReference>
<evidence type="ECO:0000313" key="2">
    <source>
        <dbReference type="EMBL" id="MFF0496520.1"/>
    </source>
</evidence>
<keyword evidence="3" id="KW-1185">Reference proteome</keyword>
<gene>
    <name evidence="2" type="ORF">ACFYU5_08965</name>
</gene>
<sequence>MSTRTAASSLLAASMIGAALVTTTATAHADPRPDPWVQGQIDAQTEDVPGFLNSINTSGIDRGDIDDHDLLIVGYKVCYQIYSGRGDISGAALPHTRPDDFHTMEIVAGASVTYLCPPAAPYVGQNILDAAP</sequence>
<name>A0ABW6NZK9_9NOCA</name>
<feature type="signal peptide" evidence="1">
    <location>
        <begin position="1"/>
        <end position="29"/>
    </location>
</feature>
<keyword evidence="1" id="KW-0732">Signal</keyword>
<dbReference type="Proteomes" id="UP001601442">
    <property type="component" value="Unassembled WGS sequence"/>
</dbReference>
<reference evidence="2 3" key="1">
    <citation type="submission" date="2024-10" db="EMBL/GenBank/DDBJ databases">
        <title>The Natural Products Discovery Center: Release of the First 8490 Sequenced Strains for Exploring Actinobacteria Biosynthetic Diversity.</title>
        <authorList>
            <person name="Kalkreuter E."/>
            <person name="Kautsar S.A."/>
            <person name="Yang D."/>
            <person name="Bader C.D."/>
            <person name="Teijaro C.N."/>
            <person name="Fluegel L."/>
            <person name="Davis C.M."/>
            <person name="Simpson J.R."/>
            <person name="Lauterbach L."/>
            <person name="Steele A.D."/>
            <person name="Gui C."/>
            <person name="Meng S."/>
            <person name="Li G."/>
            <person name="Viehrig K."/>
            <person name="Ye F."/>
            <person name="Su P."/>
            <person name="Kiefer A.F."/>
            <person name="Nichols A."/>
            <person name="Cepeda A.J."/>
            <person name="Yan W."/>
            <person name="Fan B."/>
            <person name="Jiang Y."/>
            <person name="Adhikari A."/>
            <person name="Zheng C.-J."/>
            <person name="Schuster L."/>
            <person name="Cowan T.M."/>
            <person name="Smanski M.J."/>
            <person name="Chevrette M.G."/>
            <person name="De Carvalho L.P.S."/>
            <person name="Shen B."/>
        </authorList>
    </citation>
    <scope>NUCLEOTIDE SEQUENCE [LARGE SCALE GENOMIC DNA]</scope>
    <source>
        <strain evidence="2 3">NPDC004119</strain>
    </source>
</reference>